<evidence type="ECO:0000259" key="3">
    <source>
        <dbReference type="Pfam" id="PF04967"/>
    </source>
</evidence>
<organism evidence="5 6">
    <name type="scientific">Halogranum rubrum</name>
    <dbReference type="NCBI Taxonomy" id="553466"/>
    <lineage>
        <taxon>Archaea</taxon>
        <taxon>Methanobacteriati</taxon>
        <taxon>Methanobacteriota</taxon>
        <taxon>Stenosarchaea group</taxon>
        <taxon>Halobacteria</taxon>
        <taxon>Halobacteriales</taxon>
        <taxon>Haloferacaceae</taxon>
    </lineage>
</organism>
<proteinExistence type="predicted"/>
<name>A0A1I4I9Z3_9EURY</name>
<dbReference type="SUPFAM" id="SSF88659">
    <property type="entry name" value="Sigma3 and sigma4 domains of RNA polymerase sigma factors"/>
    <property type="match status" value="1"/>
</dbReference>
<feature type="domain" description="HTH bat-type" evidence="3">
    <location>
        <begin position="156"/>
        <end position="208"/>
    </location>
</feature>
<feature type="domain" description="Bacterioopsin transcriptional activator GAF and HTH associated" evidence="4">
    <location>
        <begin position="21"/>
        <end position="133"/>
    </location>
</feature>
<evidence type="ECO:0000313" key="5">
    <source>
        <dbReference type="EMBL" id="SFL51094.1"/>
    </source>
</evidence>
<evidence type="ECO:0000313" key="6">
    <source>
        <dbReference type="Proteomes" id="UP000199607"/>
    </source>
</evidence>
<evidence type="ECO:0000259" key="4">
    <source>
        <dbReference type="Pfam" id="PF15915"/>
    </source>
</evidence>
<dbReference type="Pfam" id="PF15915">
    <property type="entry name" value="BAT"/>
    <property type="match status" value="1"/>
</dbReference>
<dbReference type="PANTHER" id="PTHR34236:SF1">
    <property type="entry name" value="DIMETHYL SULFOXIDE REDUCTASE TRANSCRIPTIONAL ACTIVATOR"/>
    <property type="match status" value="1"/>
</dbReference>
<protein>
    <submittedName>
        <fullName evidence="5">Predicted DNA binding protein, contains HTH domain</fullName>
    </submittedName>
</protein>
<dbReference type="EMBL" id="FOTC01000007">
    <property type="protein sequence ID" value="SFL51094.1"/>
    <property type="molecule type" value="Genomic_DNA"/>
</dbReference>
<dbReference type="Gene3D" id="1.10.10.10">
    <property type="entry name" value="Winged helix-like DNA-binding domain superfamily/Winged helix DNA-binding domain"/>
    <property type="match status" value="1"/>
</dbReference>
<dbReference type="Pfam" id="PF04967">
    <property type="entry name" value="HTH_10"/>
    <property type="match status" value="1"/>
</dbReference>
<accession>A0A1I4I9Z3</accession>
<evidence type="ECO:0000256" key="2">
    <source>
        <dbReference type="ARBA" id="ARBA00023163"/>
    </source>
</evidence>
<dbReference type="RefSeq" id="WP_089871898.1">
    <property type="nucleotide sequence ID" value="NZ_FOTC01000007.1"/>
</dbReference>
<dbReference type="InterPro" id="IPR036388">
    <property type="entry name" value="WH-like_DNA-bd_sf"/>
</dbReference>
<dbReference type="PANTHER" id="PTHR34236">
    <property type="entry name" value="DIMETHYL SULFOXIDE REDUCTASE TRANSCRIPTIONAL ACTIVATOR"/>
    <property type="match status" value="1"/>
</dbReference>
<keyword evidence="6" id="KW-1185">Reference proteome</keyword>
<reference evidence="6" key="1">
    <citation type="submission" date="2016-10" db="EMBL/GenBank/DDBJ databases">
        <authorList>
            <person name="Varghese N."/>
            <person name="Submissions S."/>
        </authorList>
    </citation>
    <scope>NUCLEOTIDE SEQUENCE [LARGE SCALE GENOMIC DNA]</scope>
    <source>
        <strain evidence="6">CGMCC 1.7738</strain>
    </source>
</reference>
<dbReference type="InterPro" id="IPR007050">
    <property type="entry name" value="HTH_bacterioopsin"/>
</dbReference>
<dbReference type="AlphaFoldDB" id="A0A1I4I9Z3"/>
<keyword evidence="2" id="KW-0804">Transcription</keyword>
<dbReference type="Proteomes" id="UP000199607">
    <property type="component" value="Unassembled WGS sequence"/>
</dbReference>
<dbReference type="InterPro" id="IPR013324">
    <property type="entry name" value="RNA_pol_sigma_r3/r4-like"/>
</dbReference>
<gene>
    <name evidence="5" type="ORF">SAMN04487950_4071</name>
</gene>
<evidence type="ECO:0000256" key="1">
    <source>
        <dbReference type="ARBA" id="ARBA00023015"/>
    </source>
</evidence>
<dbReference type="InterPro" id="IPR031803">
    <property type="entry name" value="BAT_GAF/HTH-assoc"/>
</dbReference>
<keyword evidence="1" id="KW-0805">Transcription regulation</keyword>
<sequence>MTVIAGIAIAAEDFDIGQALSATKTRIELTQFIPVNGQLVPYFWKEHGGDSDEFEAAVRANGRVASLTNLDGRVDARLYRIEWNDVNGFLTALHDHDIMVEEGRTSGDGTWFFRLRAPTKEELSSFQSTCFDAGVNLDIRRVYHNPSASFGRADQLSEKQHEALLLAIRSGYFEIPRRRSQEELAADLGISRQAFSRRLKRAQNNLFKDLYWSELADT</sequence>